<dbReference type="AlphaFoldDB" id="K0E2X5"/>
<dbReference type="eggNOG" id="ENOG5033A4D">
    <property type="taxonomic scope" value="Bacteria"/>
</dbReference>
<geneLocation type="plasmid" evidence="1 2">
    <name>pSYMBR3459</name>
</geneLocation>
<dbReference type="Proteomes" id="UP000010105">
    <property type="component" value="Plasmid pSYMBR3459"/>
</dbReference>
<organism evidence="1 2">
    <name type="scientific">Paraburkholderia phenoliruptrix BR3459a</name>
    <dbReference type="NCBI Taxonomy" id="1229205"/>
    <lineage>
        <taxon>Bacteria</taxon>
        <taxon>Pseudomonadati</taxon>
        <taxon>Pseudomonadota</taxon>
        <taxon>Betaproteobacteria</taxon>
        <taxon>Burkholderiales</taxon>
        <taxon>Burkholderiaceae</taxon>
        <taxon>Paraburkholderia</taxon>
    </lineage>
</organism>
<dbReference type="KEGG" id="bpx:BUPH_08444"/>
<keyword evidence="1" id="KW-0614">Plasmid</keyword>
<sequence>MRFHQQLIDATSGRCELQIYYEGFIRVVEPHTYGIDYRGHHVLRAYQIAGGSAWGNLFSWKVIRTNEIKHLCETGTRFHLARPGYRREALPMKRIYARF</sequence>
<reference evidence="1 2" key="1">
    <citation type="journal article" date="2012" name="J. Bacteriol.">
        <title>Complete Genome Sequence of Burkholderia phenoliruptrix BR3459a (CLA1), a Heat-Tolerant, Nitrogen-Fixing Symbiont of Mimosa flocculosa.</title>
        <authorList>
            <person name="de Oliveira Cunha C."/>
            <person name="Goda Zuleta L.F."/>
            <person name="Paula de Almeida L.G."/>
            <person name="Prioli Ciapina L."/>
            <person name="Lustrino Borges W."/>
            <person name="Pitard R.M."/>
            <person name="Baldani J.I."/>
            <person name="Straliotto R."/>
            <person name="de Faria S.M."/>
            <person name="Hungria M."/>
            <person name="Sousa Cavada B."/>
            <person name="Mercante F.M."/>
            <person name="Ribeiro de Vasconcelos A.T."/>
        </authorList>
    </citation>
    <scope>NUCLEOTIDE SEQUENCE [LARGE SCALE GENOMIC DNA]</scope>
    <source>
        <strain evidence="1 2">BR3459a</strain>
        <plasmid evidence="1 2">pSYMBR3459</plasmid>
    </source>
</reference>
<accession>K0E2X5</accession>
<dbReference type="EMBL" id="CP003865">
    <property type="protein sequence ID" value="AFT90129.1"/>
    <property type="molecule type" value="Genomic_DNA"/>
</dbReference>
<protein>
    <recommendedName>
        <fullName evidence="3">WYL domain-containing protein</fullName>
    </recommendedName>
</protein>
<evidence type="ECO:0008006" key="3">
    <source>
        <dbReference type="Google" id="ProtNLM"/>
    </source>
</evidence>
<gene>
    <name evidence="1" type="ORF">BUPH_08444</name>
</gene>
<dbReference type="HOGENOM" id="CLU_152989_0_0_4"/>
<name>K0E2X5_9BURK</name>
<evidence type="ECO:0000313" key="2">
    <source>
        <dbReference type="Proteomes" id="UP000010105"/>
    </source>
</evidence>
<proteinExistence type="predicted"/>
<evidence type="ECO:0000313" key="1">
    <source>
        <dbReference type="EMBL" id="AFT90129.1"/>
    </source>
</evidence>